<dbReference type="GO" id="GO:0008534">
    <property type="term" value="F:oxidized purine nucleobase lesion DNA N-glycosylase activity"/>
    <property type="evidence" value="ECO:0007669"/>
    <property type="project" value="UniProtKB-EC"/>
</dbReference>
<keyword evidence="9" id="KW-0326">Glycosidase</keyword>
<dbReference type="Pfam" id="PF01149">
    <property type="entry name" value="Fapy_DNA_glyco"/>
    <property type="match status" value="1"/>
</dbReference>
<evidence type="ECO:0000256" key="7">
    <source>
        <dbReference type="ARBA" id="ARBA00023239"/>
    </source>
</evidence>
<evidence type="ECO:0000256" key="4">
    <source>
        <dbReference type="ARBA" id="ARBA00022801"/>
    </source>
</evidence>
<evidence type="ECO:0000256" key="2">
    <source>
        <dbReference type="ARBA" id="ARBA00009409"/>
    </source>
</evidence>
<dbReference type="GO" id="GO:0003906">
    <property type="term" value="F:DNA-(apurinic or apyrimidinic site) endonuclease activity"/>
    <property type="evidence" value="ECO:0007669"/>
    <property type="project" value="InterPro"/>
</dbReference>
<gene>
    <name evidence="12" type="ORF">BMF94_2559</name>
</gene>
<keyword evidence="4" id="KW-0378">Hydrolase</keyword>
<dbReference type="SUPFAM" id="SSF81624">
    <property type="entry name" value="N-terminal domain of MutM-like DNA repair proteins"/>
    <property type="match status" value="1"/>
</dbReference>
<keyword evidence="5" id="KW-0238">DNA-binding</keyword>
<evidence type="ECO:0000259" key="11">
    <source>
        <dbReference type="SMART" id="SM01232"/>
    </source>
</evidence>
<keyword evidence="8" id="KW-0511">Multifunctional enzyme</keyword>
<dbReference type="Gene3D" id="3.20.190.10">
    <property type="entry name" value="MutM-like, N-terminal"/>
    <property type="match status" value="1"/>
</dbReference>
<comment type="caution">
    <text evidence="12">The sequence shown here is derived from an EMBL/GenBank/DDBJ whole genome shotgun (WGS) entry which is preliminary data.</text>
</comment>
<accession>A0A2S5BC63</accession>
<dbReference type="Proteomes" id="UP000237144">
    <property type="component" value="Unassembled WGS sequence"/>
</dbReference>
<organism evidence="12 13">
    <name type="scientific">Rhodotorula taiwanensis</name>
    <dbReference type="NCBI Taxonomy" id="741276"/>
    <lineage>
        <taxon>Eukaryota</taxon>
        <taxon>Fungi</taxon>
        <taxon>Dikarya</taxon>
        <taxon>Basidiomycota</taxon>
        <taxon>Pucciniomycotina</taxon>
        <taxon>Microbotryomycetes</taxon>
        <taxon>Sporidiobolales</taxon>
        <taxon>Sporidiobolaceae</taxon>
        <taxon>Rhodotorula</taxon>
    </lineage>
</organism>
<keyword evidence="3" id="KW-0227">DNA damage</keyword>
<keyword evidence="13" id="KW-1185">Reference proteome</keyword>
<dbReference type="InterPro" id="IPR035937">
    <property type="entry name" value="FPG_N"/>
</dbReference>
<dbReference type="AlphaFoldDB" id="A0A2S5BC63"/>
<proteinExistence type="inferred from homology"/>
<evidence type="ECO:0000256" key="3">
    <source>
        <dbReference type="ARBA" id="ARBA00022763"/>
    </source>
</evidence>
<evidence type="ECO:0000256" key="8">
    <source>
        <dbReference type="ARBA" id="ARBA00023268"/>
    </source>
</evidence>
<feature type="domain" description="Formamidopyrimidine-DNA glycosylase H2TH DNA-binding" evidence="11">
    <location>
        <begin position="113"/>
        <end position="231"/>
    </location>
</feature>
<dbReference type="Pfam" id="PF06831">
    <property type="entry name" value="H2TH"/>
    <property type="match status" value="1"/>
</dbReference>
<evidence type="ECO:0000256" key="9">
    <source>
        <dbReference type="ARBA" id="ARBA00023295"/>
    </source>
</evidence>
<dbReference type="GO" id="GO:0008270">
    <property type="term" value="F:zinc ion binding"/>
    <property type="evidence" value="ECO:0007669"/>
    <property type="project" value="InterPro"/>
</dbReference>
<keyword evidence="7" id="KW-0456">Lyase</keyword>
<dbReference type="GO" id="GO:0016829">
    <property type="term" value="F:lyase activity"/>
    <property type="evidence" value="ECO:0007669"/>
    <property type="project" value="UniProtKB-KW"/>
</dbReference>
<comment type="similarity">
    <text evidence="2">Belongs to the FPG family.</text>
</comment>
<dbReference type="PANTHER" id="PTHR22993:SF9">
    <property type="entry name" value="FORMAMIDOPYRIMIDINE-DNA GLYCOSYLASE"/>
    <property type="match status" value="1"/>
</dbReference>
<dbReference type="OrthoDB" id="444592at2759"/>
<dbReference type="Gene3D" id="1.10.8.50">
    <property type="match status" value="2"/>
</dbReference>
<evidence type="ECO:0000256" key="5">
    <source>
        <dbReference type="ARBA" id="ARBA00023125"/>
    </source>
</evidence>
<name>A0A2S5BC63_9BASI</name>
<evidence type="ECO:0000256" key="6">
    <source>
        <dbReference type="ARBA" id="ARBA00023204"/>
    </source>
</evidence>
<dbReference type="STRING" id="741276.A0A2S5BC63"/>
<evidence type="ECO:0000256" key="10">
    <source>
        <dbReference type="SAM" id="MobiDB-lite"/>
    </source>
</evidence>
<dbReference type="GO" id="GO:0006284">
    <property type="term" value="P:base-excision repair"/>
    <property type="evidence" value="ECO:0007669"/>
    <property type="project" value="InterPro"/>
</dbReference>
<dbReference type="PANTHER" id="PTHR22993">
    <property type="entry name" value="FORMAMIDOPYRIMIDINE-DNA GLYCOSYLASE"/>
    <property type="match status" value="1"/>
</dbReference>
<feature type="region of interest" description="Disordered" evidence="10">
    <location>
        <begin position="291"/>
        <end position="340"/>
    </location>
</feature>
<dbReference type="GO" id="GO:0005634">
    <property type="term" value="C:nucleus"/>
    <property type="evidence" value="ECO:0007669"/>
    <property type="project" value="TreeGrafter"/>
</dbReference>
<keyword evidence="6" id="KW-0234">DNA repair</keyword>
<dbReference type="SUPFAM" id="SSF46946">
    <property type="entry name" value="S13-like H2TH domain"/>
    <property type="match status" value="1"/>
</dbReference>
<sequence length="340" mass="36632">MSDGSARTSTKAAKHIFLKLVLDSPPHPIFHFGMSGMAHVRGQASPVYRVPRAKSPGDSAWPPEKYCKLAITFESGDGSIGEWAFCDPRRLGRIKLVDADESDLLKVPPLGDLGADPLLDMPSVEVLAAAFAARSAPIKAVLLDQNGPLAGIGNYMVDEILFQARIVRLARDLFAEGDRLLNSSHLQHPSLPAAYLAQPSKDMMMAAVHNQIRAVTLAAVAVDADAERFPDDWLFKFRWGKGKRKGKEVLFSLPDGTSSTISHLTVGGRTSAIVDSVQVLPADHRDFAVRKKRKAVPAASDEVPNRPDGAPSSPPAEAGSTPKKRSRAAVTVSPHFKRGQ</sequence>
<evidence type="ECO:0000313" key="13">
    <source>
        <dbReference type="Proteomes" id="UP000237144"/>
    </source>
</evidence>
<dbReference type="InterPro" id="IPR015886">
    <property type="entry name" value="H2TH_FPG"/>
</dbReference>
<evidence type="ECO:0000313" key="12">
    <source>
        <dbReference type="EMBL" id="POY74365.1"/>
    </source>
</evidence>
<dbReference type="EMBL" id="PJQD01000025">
    <property type="protein sequence ID" value="POY74365.1"/>
    <property type="molecule type" value="Genomic_DNA"/>
</dbReference>
<dbReference type="GO" id="GO:0003684">
    <property type="term" value="F:damaged DNA binding"/>
    <property type="evidence" value="ECO:0007669"/>
    <property type="project" value="InterPro"/>
</dbReference>
<dbReference type="InterPro" id="IPR012319">
    <property type="entry name" value="FPG_cat"/>
</dbReference>
<evidence type="ECO:0000256" key="1">
    <source>
        <dbReference type="ARBA" id="ARBA00001668"/>
    </source>
</evidence>
<dbReference type="InterPro" id="IPR010979">
    <property type="entry name" value="Ribosomal_uS13-like_H2TH"/>
</dbReference>
<reference evidence="12 13" key="1">
    <citation type="journal article" date="2018" name="Front. Microbiol.">
        <title>Prospects for Fungal Bioremediation of Acidic Radioactive Waste Sites: Characterization and Genome Sequence of Rhodotorula taiwanensis MD1149.</title>
        <authorList>
            <person name="Tkavc R."/>
            <person name="Matrosova V.Y."/>
            <person name="Grichenko O.E."/>
            <person name="Gostincar C."/>
            <person name="Volpe R.P."/>
            <person name="Klimenkova P."/>
            <person name="Gaidamakova E.K."/>
            <person name="Zhou C.E."/>
            <person name="Stewart B.J."/>
            <person name="Lyman M.G."/>
            <person name="Malfatti S.A."/>
            <person name="Rubinfeld B."/>
            <person name="Courtot M."/>
            <person name="Singh J."/>
            <person name="Dalgard C.L."/>
            <person name="Hamilton T."/>
            <person name="Frey K.G."/>
            <person name="Gunde-Cimerman N."/>
            <person name="Dugan L."/>
            <person name="Daly M.J."/>
        </authorList>
    </citation>
    <scope>NUCLEOTIDE SEQUENCE [LARGE SCALE GENOMIC DNA]</scope>
    <source>
        <strain evidence="12 13">MD1149</strain>
    </source>
</reference>
<protein>
    <recommendedName>
        <fullName evidence="11">Formamidopyrimidine-DNA glycosylase H2TH DNA-binding domain-containing protein</fullName>
    </recommendedName>
</protein>
<dbReference type="SMART" id="SM01232">
    <property type="entry name" value="H2TH"/>
    <property type="match status" value="1"/>
</dbReference>
<comment type="catalytic activity">
    <reaction evidence="1">
        <text>Hydrolysis of DNA containing ring-opened 7-methylguanine residues, releasing 2,6-diamino-4-hydroxy-5-(N-methyl)formamidopyrimidine.</text>
        <dbReference type="EC" id="3.2.2.23"/>
    </reaction>
</comment>